<feature type="compositionally biased region" description="Polar residues" evidence="1">
    <location>
        <begin position="1"/>
        <end position="15"/>
    </location>
</feature>
<reference evidence="2" key="1">
    <citation type="submission" date="2014-09" db="EMBL/GenBank/DDBJ databases">
        <authorList>
            <person name="Magalhaes I.L.F."/>
            <person name="Oliveira U."/>
            <person name="Santos F.R."/>
            <person name="Vidigal T.H.D.A."/>
            <person name="Brescovit A.D."/>
            <person name="Santos A.J."/>
        </authorList>
    </citation>
    <scope>NUCLEOTIDE SEQUENCE</scope>
    <source>
        <tissue evidence="2">Shoot tissue taken approximately 20 cm above the soil surface</tissue>
    </source>
</reference>
<evidence type="ECO:0000256" key="1">
    <source>
        <dbReference type="SAM" id="MobiDB-lite"/>
    </source>
</evidence>
<name>A0A0A9HP66_ARUDO</name>
<sequence length="354" mass="38517">MQQQKPLFLSNSSKSADPARRPSSSGWIADHLQPPSHPPALHPPSSWPSFRSPSRLRSSSAVVATRLLHPADPARLHLARRHPFVSRTPSIKICPSRSSKSCRQLRRPSRRSCRVGLLPPSASPIAKPWLVFFASRPFAHRGSRRGFAQTCSSSSPPRAHPPVAEAVSAASSSRQAADVLHWISPSRLVVRPSGRRHPRGLRAGLPPPFAAVVAALRPACHCLPRVAAHLRQPQPLHSADLAHISRRASIHAWPQLPVRRGAALCGFLLPRPPVVIFHAASSARHHPSRLVVARQAAIAAVPLRGSLPHVEPQSRPSSPAARHRPRRGPISALLHRIGPPPIALPFRLEDRLSS</sequence>
<proteinExistence type="predicted"/>
<dbReference type="EMBL" id="GBRH01160302">
    <property type="protein sequence ID" value="JAE37594.1"/>
    <property type="molecule type" value="Transcribed_RNA"/>
</dbReference>
<reference evidence="2" key="2">
    <citation type="journal article" date="2015" name="Data Brief">
        <title>Shoot transcriptome of the giant reed, Arundo donax.</title>
        <authorList>
            <person name="Barrero R.A."/>
            <person name="Guerrero F.D."/>
            <person name="Moolhuijzen P."/>
            <person name="Goolsby J.A."/>
            <person name="Tidwell J."/>
            <person name="Bellgard S.E."/>
            <person name="Bellgard M.I."/>
        </authorList>
    </citation>
    <scope>NUCLEOTIDE SEQUENCE</scope>
    <source>
        <tissue evidence="2">Shoot tissue taken approximately 20 cm above the soil surface</tissue>
    </source>
</reference>
<dbReference type="AlphaFoldDB" id="A0A0A9HP66"/>
<feature type="region of interest" description="Disordered" evidence="1">
    <location>
        <begin position="307"/>
        <end position="336"/>
    </location>
</feature>
<protein>
    <submittedName>
        <fullName evidence="2">Uncharacterized protein</fullName>
    </submittedName>
</protein>
<accession>A0A0A9HP66</accession>
<evidence type="ECO:0000313" key="2">
    <source>
        <dbReference type="EMBL" id="JAE37594.1"/>
    </source>
</evidence>
<feature type="region of interest" description="Disordered" evidence="1">
    <location>
        <begin position="1"/>
        <end position="52"/>
    </location>
</feature>
<feature type="compositionally biased region" description="Pro residues" evidence="1">
    <location>
        <begin position="35"/>
        <end position="46"/>
    </location>
</feature>
<organism evidence="2">
    <name type="scientific">Arundo donax</name>
    <name type="common">Giant reed</name>
    <name type="synonym">Donax arundinaceus</name>
    <dbReference type="NCBI Taxonomy" id="35708"/>
    <lineage>
        <taxon>Eukaryota</taxon>
        <taxon>Viridiplantae</taxon>
        <taxon>Streptophyta</taxon>
        <taxon>Embryophyta</taxon>
        <taxon>Tracheophyta</taxon>
        <taxon>Spermatophyta</taxon>
        <taxon>Magnoliopsida</taxon>
        <taxon>Liliopsida</taxon>
        <taxon>Poales</taxon>
        <taxon>Poaceae</taxon>
        <taxon>PACMAD clade</taxon>
        <taxon>Arundinoideae</taxon>
        <taxon>Arundineae</taxon>
        <taxon>Arundo</taxon>
    </lineage>
</organism>